<feature type="transmembrane region" description="Helical" evidence="1">
    <location>
        <begin position="41"/>
        <end position="61"/>
    </location>
</feature>
<feature type="transmembrane region" description="Helical" evidence="1">
    <location>
        <begin position="98"/>
        <end position="119"/>
    </location>
</feature>
<keyword evidence="3" id="KW-1185">Reference proteome</keyword>
<evidence type="ECO:0000313" key="2">
    <source>
        <dbReference type="EMBL" id="NER14139.1"/>
    </source>
</evidence>
<name>A0A6P0UQN8_9FLAO</name>
<dbReference type="Proteomes" id="UP000468581">
    <property type="component" value="Unassembled WGS sequence"/>
</dbReference>
<keyword evidence="1" id="KW-1133">Transmembrane helix</keyword>
<keyword evidence="1" id="KW-0472">Membrane</keyword>
<feature type="transmembrane region" description="Helical" evidence="1">
    <location>
        <begin position="6"/>
        <end position="29"/>
    </location>
</feature>
<gene>
    <name evidence="2" type="ORF">GWK08_11855</name>
</gene>
<sequence length="158" mass="17895">MQLTFSTTGFIHLISAVIALISGTIVFVLRKGGSTHKRLGYVYVISMIVMLVTSFMIYRLFNGFGLFHFFSVVSTLTLIGGMLPALRRKPEKKWLGMHFSFMYWSVIGLYAAFVAEVLTRVPSTPFFGMLGIAIAVVMIIASIAWRRKKKEWNNLFKL</sequence>
<dbReference type="Pfam" id="PF10067">
    <property type="entry name" value="DUF2306"/>
    <property type="match status" value="1"/>
</dbReference>
<accession>A0A6P0UQN8</accession>
<comment type="caution">
    <text evidence="2">The sequence shown here is derived from an EMBL/GenBank/DDBJ whole genome shotgun (WGS) entry which is preliminary data.</text>
</comment>
<evidence type="ECO:0000313" key="3">
    <source>
        <dbReference type="Proteomes" id="UP000468581"/>
    </source>
</evidence>
<proteinExistence type="predicted"/>
<dbReference type="AlphaFoldDB" id="A0A6P0UQN8"/>
<feature type="transmembrane region" description="Helical" evidence="1">
    <location>
        <begin position="67"/>
        <end position="86"/>
    </location>
</feature>
<protein>
    <submittedName>
        <fullName evidence="2">DUF2306 domain-containing protein</fullName>
    </submittedName>
</protein>
<reference evidence="2 3" key="1">
    <citation type="submission" date="2020-01" db="EMBL/GenBank/DDBJ databases">
        <title>Leptobacterium flavescens.</title>
        <authorList>
            <person name="Wang G."/>
        </authorList>
    </citation>
    <scope>NUCLEOTIDE SEQUENCE [LARGE SCALE GENOMIC DNA]</scope>
    <source>
        <strain evidence="2 3">KCTC 22160</strain>
    </source>
</reference>
<keyword evidence="1" id="KW-0812">Transmembrane</keyword>
<evidence type="ECO:0000256" key="1">
    <source>
        <dbReference type="SAM" id="Phobius"/>
    </source>
</evidence>
<dbReference type="RefSeq" id="WP_163607401.1">
    <property type="nucleotide sequence ID" value="NZ_JAABOO010000002.1"/>
</dbReference>
<dbReference type="InterPro" id="IPR018750">
    <property type="entry name" value="DUF2306_membrane"/>
</dbReference>
<feature type="transmembrane region" description="Helical" evidence="1">
    <location>
        <begin position="125"/>
        <end position="145"/>
    </location>
</feature>
<organism evidence="2 3">
    <name type="scientific">Leptobacterium flavescens</name>
    <dbReference type="NCBI Taxonomy" id="472055"/>
    <lineage>
        <taxon>Bacteria</taxon>
        <taxon>Pseudomonadati</taxon>
        <taxon>Bacteroidota</taxon>
        <taxon>Flavobacteriia</taxon>
        <taxon>Flavobacteriales</taxon>
        <taxon>Flavobacteriaceae</taxon>
        <taxon>Leptobacterium</taxon>
    </lineage>
</organism>
<dbReference type="EMBL" id="JAABOO010000002">
    <property type="protein sequence ID" value="NER14139.1"/>
    <property type="molecule type" value="Genomic_DNA"/>
</dbReference>